<proteinExistence type="predicted"/>
<organism evidence="1 2">
    <name type="scientific">Pelagerythrobacter aerophilus</name>
    <dbReference type="NCBI Taxonomy" id="2306995"/>
    <lineage>
        <taxon>Bacteria</taxon>
        <taxon>Pseudomonadati</taxon>
        <taxon>Pseudomonadota</taxon>
        <taxon>Alphaproteobacteria</taxon>
        <taxon>Sphingomonadales</taxon>
        <taxon>Erythrobacteraceae</taxon>
        <taxon>Pelagerythrobacter</taxon>
    </lineage>
</organism>
<dbReference type="InterPro" id="IPR010848">
    <property type="entry name" value="DUF1465"/>
</dbReference>
<reference evidence="1 2" key="1">
    <citation type="submission" date="2018-08" db="EMBL/GenBank/DDBJ databases">
        <title>Altererythrobacter sp.Ery1 and Ery12, the genome sequencing of novel strains in genus Alterythrobacter.</title>
        <authorList>
            <person name="Cheng H."/>
            <person name="Wu Y.-H."/>
            <person name="Fang C."/>
            <person name="Xu X.-W."/>
        </authorList>
    </citation>
    <scope>NUCLEOTIDE SEQUENCE [LARGE SCALE GENOMIC DNA]</scope>
    <source>
        <strain evidence="1 2">Ery1</strain>
    </source>
</reference>
<keyword evidence="2" id="KW-1185">Reference proteome</keyword>
<dbReference type="Pfam" id="PF07323">
    <property type="entry name" value="DUF1465"/>
    <property type="match status" value="1"/>
</dbReference>
<comment type="caution">
    <text evidence="1">The sequence shown here is derived from an EMBL/GenBank/DDBJ whole genome shotgun (WGS) entry which is preliminary data.</text>
</comment>
<gene>
    <name evidence="1" type="ORF">D2V04_12080</name>
</gene>
<protein>
    <submittedName>
        <fullName evidence="1">DUF1465 family protein</fullName>
    </submittedName>
</protein>
<dbReference type="Proteomes" id="UP000285092">
    <property type="component" value="Unassembled WGS sequence"/>
</dbReference>
<dbReference type="AlphaFoldDB" id="A0A418NF09"/>
<name>A0A418NF09_9SPHN</name>
<accession>A0A418NF09</accession>
<sequence>MGTPTDISQTIIESLYCEALILADDVRATFDLSQHNIPTGEGDFARIALSVEGLRTTTRVMHVLAWLLNRRAFFNGEMTEFQLRRHGRLPEDRPADPDNLSWLDPHIRDLIRASGKLHARIARLDRAWNDGFEMSPPAILRLHERLGHRMGEI</sequence>
<evidence type="ECO:0000313" key="1">
    <source>
        <dbReference type="EMBL" id="RIV76871.1"/>
    </source>
</evidence>
<dbReference type="EMBL" id="QXFK01000018">
    <property type="protein sequence ID" value="RIV76871.1"/>
    <property type="molecule type" value="Genomic_DNA"/>
</dbReference>
<dbReference type="Gene3D" id="1.10.8.930">
    <property type="entry name" value="Protein of unknown function DUF1465"/>
    <property type="match status" value="1"/>
</dbReference>
<dbReference type="RefSeq" id="WP_119513929.1">
    <property type="nucleotide sequence ID" value="NZ_QXFK01000018.1"/>
</dbReference>
<dbReference type="InterPro" id="IPR038301">
    <property type="entry name" value="AraC-like_sf"/>
</dbReference>
<dbReference type="OrthoDB" id="9799531at2"/>
<evidence type="ECO:0000313" key="2">
    <source>
        <dbReference type="Proteomes" id="UP000285092"/>
    </source>
</evidence>